<evidence type="ECO:0008006" key="4">
    <source>
        <dbReference type="Google" id="ProtNLM"/>
    </source>
</evidence>
<protein>
    <recommendedName>
        <fullName evidence="4">DUF1772 domain-containing protein</fullName>
    </recommendedName>
</protein>
<keyword evidence="1" id="KW-0472">Membrane</keyword>
<evidence type="ECO:0000313" key="2">
    <source>
        <dbReference type="EMBL" id="GAA1991265.1"/>
    </source>
</evidence>
<gene>
    <name evidence="2" type="ORF">GCM10009754_82260</name>
</gene>
<keyword evidence="1" id="KW-0812">Transmembrane</keyword>
<dbReference type="InterPro" id="IPR013901">
    <property type="entry name" value="Anthrone_oxy"/>
</dbReference>
<dbReference type="Proteomes" id="UP001501116">
    <property type="component" value="Unassembled WGS sequence"/>
</dbReference>
<sequence>MCLSLVSSAMLLGLMVVVLTVLRPLWSSLPDSGAARGFQAFLRFATPNPVLVVLNFVPVLGTVAILFLDGSGTRAMAFVGGGVFFVGYFVVTALVNTPMYAKVMAWDPESAPDEVSAQLARFHRVNVIRLAATAASAALFFAAA</sequence>
<feature type="transmembrane region" description="Helical" evidence="1">
    <location>
        <begin position="75"/>
        <end position="95"/>
    </location>
</feature>
<evidence type="ECO:0000256" key="1">
    <source>
        <dbReference type="SAM" id="Phobius"/>
    </source>
</evidence>
<reference evidence="3" key="1">
    <citation type="journal article" date="2019" name="Int. J. Syst. Evol. Microbiol.">
        <title>The Global Catalogue of Microorganisms (GCM) 10K type strain sequencing project: providing services to taxonomists for standard genome sequencing and annotation.</title>
        <authorList>
            <consortium name="The Broad Institute Genomics Platform"/>
            <consortium name="The Broad Institute Genome Sequencing Center for Infectious Disease"/>
            <person name="Wu L."/>
            <person name="Ma J."/>
        </authorList>
    </citation>
    <scope>NUCLEOTIDE SEQUENCE [LARGE SCALE GENOMIC DNA]</scope>
    <source>
        <strain evidence="3">JCM 14545</strain>
    </source>
</reference>
<name>A0ABN2SRI2_9PSEU</name>
<feature type="transmembrane region" description="Helical" evidence="1">
    <location>
        <begin position="51"/>
        <end position="68"/>
    </location>
</feature>
<keyword evidence="1" id="KW-1133">Transmembrane helix</keyword>
<dbReference type="Pfam" id="PF08592">
    <property type="entry name" value="Anthrone_oxy"/>
    <property type="match status" value="1"/>
</dbReference>
<keyword evidence="3" id="KW-1185">Reference proteome</keyword>
<proteinExistence type="predicted"/>
<accession>A0ABN2SRI2</accession>
<organism evidence="2 3">
    <name type="scientific">Amycolatopsis minnesotensis</name>
    <dbReference type="NCBI Taxonomy" id="337894"/>
    <lineage>
        <taxon>Bacteria</taxon>
        <taxon>Bacillati</taxon>
        <taxon>Actinomycetota</taxon>
        <taxon>Actinomycetes</taxon>
        <taxon>Pseudonocardiales</taxon>
        <taxon>Pseudonocardiaceae</taxon>
        <taxon>Amycolatopsis</taxon>
    </lineage>
</organism>
<dbReference type="EMBL" id="BAAANN010000058">
    <property type="protein sequence ID" value="GAA1991265.1"/>
    <property type="molecule type" value="Genomic_DNA"/>
</dbReference>
<evidence type="ECO:0000313" key="3">
    <source>
        <dbReference type="Proteomes" id="UP001501116"/>
    </source>
</evidence>
<comment type="caution">
    <text evidence="2">The sequence shown here is derived from an EMBL/GenBank/DDBJ whole genome shotgun (WGS) entry which is preliminary data.</text>
</comment>